<dbReference type="InterPro" id="IPR024072">
    <property type="entry name" value="DHFR-like_dom_sf"/>
</dbReference>
<gene>
    <name evidence="5" type="ORF">BDK92_0575</name>
</gene>
<feature type="domain" description="Bacterial bifunctional deaminase-reductase C-terminal" evidence="4">
    <location>
        <begin position="5"/>
        <end position="218"/>
    </location>
</feature>
<keyword evidence="2" id="KW-0521">NADP</keyword>
<comment type="pathway">
    <text evidence="1">Cofactor biosynthesis; riboflavin biosynthesis.</text>
</comment>
<dbReference type="Proteomes" id="UP000277671">
    <property type="component" value="Unassembled WGS sequence"/>
</dbReference>
<dbReference type="PANTHER" id="PTHR38011">
    <property type="entry name" value="DIHYDROFOLATE REDUCTASE FAMILY PROTEIN (AFU_ORTHOLOGUE AFUA_8G06820)"/>
    <property type="match status" value="1"/>
</dbReference>
<evidence type="ECO:0000256" key="3">
    <source>
        <dbReference type="ARBA" id="ARBA00023002"/>
    </source>
</evidence>
<evidence type="ECO:0000313" key="6">
    <source>
        <dbReference type="Proteomes" id="UP000277671"/>
    </source>
</evidence>
<evidence type="ECO:0000256" key="1">
    <source>
        <dbReference type="ARBA" id="ARBA00005104"/>
    </source>
</evidence>
<dbReference type="OrthoDB" id="9800865at2"/>
<dbReference type="SUPFAM" id="SSF53597">
    <property type="entry name" value="Dihydrofolate reductase-like"/>
    <property type="match status" value="1"/>
</dbReference>
<dbReference type="RefSeq" id="WP_121154302.1">
    <property type="nucleotide sequence ID" value="NZ_RBKT01000001.1"/>
</dbReference>
<dbReference type="GO" id="GO:0008703">
    <property type="term" value="F:5-amino-6-(5-phosphoribosylamino)uracil reductase activity"/>
    <property type="evidence" value="ECO:0007669"/>
    <property type="project" value="InterPro"/>
</dbReference>
<evidence type="ECO:0000259" key="4">
    <source>
        <dbReference type="Pfam" id="PF01872"/>
    </source>
</evidence>
<organism evidence="5 6">
    <name type="scientific">Micromonospora pisi</name>
    <dbReference type="NCBI Taxonomy" id="589240"/>
    <lineage>
        <taxon>Bacteria</taxon>
        <taxon>Bacillati</taxon>
        <taxon>Actinomycetota</taxon>
        <taxon>Actinomycetes</taxon>
        <taxon>Micromonosporales</taxon>
        <taxon>Micromonosporaceae</taxon>
        <taxon>Micromonospora</taxon>
    </lineage>
</organism>
<name>A0A495JC99_9ACTN</name>
<dbReference type="InterPro" id="IPR002734">
    <property type="entry name" value="RibDG_C"/>
</dbReference>
<keyword evidence="6" id="KW-1185">Reference proteome</keyword>
<sequence length="230" mass="24950">MSERPYVLLSCATSIDGYLDDASDQRLLLSNDEDFDRVDALRAECDAILVGANTIRLDNPRLLVRSQRRRDERVARGLPASPAKVTVVGSGDLDPAARFFSTGETEKIVYCATGTVEKTRGRLAGVATVVDGGEPVDPVRALADLAARGVRRLMVEGGGTMHTQFLTAGLADELHLVIAPFFVGDRRAPRFVNDGRFPWHPGHRARVAEVRQIGDVVLVRYALSDRAGAA</sequence>
<evidence type="ECO:0000256" key="2">
    <source>
        <dbReference type="ARBA" id="ARBA00022857"/>
    </source>
</evidence>
<dbReference type="AlphaFoldDB" id="A0A495JC99"/>
<accession>A0A495JC99</accession>
<comment type="caution">
    <text evidence="5">The sequence shown here is derived from an EMBL/GenBank/DDBJ whole genome shotgun (WGS) entry which is preliminary data.</text>
</comment>
<reference evidence="5 6" key="1">
    <citation type="submission" date="2018-10" db="EMBL/GenBank/DDBJ databases">
        <title>Sequencing the genomes of 1000 actinobacteria strains.</title>
        <authorList>
            <person name="Klenk H.-P."/>
        </authorList>
    </citation>
    <scope>NUCLEOTIDE SEQUENCE [LARGE SCALE GENOMIC DNA]</scope>
    <source>
        <strain evidence="5 6">DSM 45175</strain>
    </source>
</reference>
<dbReference type="InterPro" id="IPR050765">
    <property type="entry name" value="Riboflavin_Biosynth_HTPR"/>
</dbReference>
<dbReference type="GO" id="GO:0009231">
    <property type="term" value="P:riboflavin biosynthetic process"/>
    <property type="evidence" value="ECO:0007669"/>
    <property type="project" value="InterPro"/>
</dbReference>
<proteinExistence type="predicted"/>
<dbReference type="Gene3D" id="3.40.430.10">
    <property type="entry name" value="Dihydrofolate Reductase, subunit A"/>
    <property type="match status" value="1"/>
</dbReference>
<dbReference type="Pfam" id="PF01872">
    <property type="entry name" value="RibD_C"/>
    <property type="match status" value="1"/>
</dbReference>
<dbReference type="PANTHER" id="PTHR38011:SF7">
    <property type="entry name" value="2,5-DIAMINO-6-RIBOSYLAMINO-4(3H)-PYRIMIDINONE 5'-PHOSPHATE REDUCTASE"/>
    <property type="match status" value="1"/>
</dbReference>
<dbReference type="EMBL" id="RBKT01000001">
    <property type="protein sequence ID" value="RKR86351.1"/>
    <property type="molecule type" value="Genomic_DNA"/>
</dbReference>
<keyword evidence="3" id="KW-0560">Oxidoreductase</keyword>
<evidence type="ECO:0000313" key="5">
    <source>
        <dbReference type="EMBL" id="RKR86351.1"/>
    </source>
</evidence>
<protein>
    <submittedName>
        <fullName evidence="5">5-amino-6-(5-phosphoribosylamino)uracil reductase</fullName>
    </submittedName>
</protein>